<dbReference type="Proteomes" id="UP000612585">
    <property type="component" value="Unassembled WGS sequence"/>
</dbReference>
<name>A0A8J3YZ35_9ACTN</name>
<feature type="transmembrane region" description="Helical" evidence="1">
    <location>
        <begin position="124"/>
        <end position="142"/>
    </location>
</feature>
<keyword evidence="3" id="KW-1185">Reference proteome</keyword>
<feature type="transmembrane region" description="Helical" evidence="1">
    <location>
        <begin position="72"/>
        <end position="93"/>
    </location>
</feature>
<feature type="transmembrane region" description="Helical" evidence="1">
    <location>
        <begin position="37"/>
        <end position="60"/>
    </location>
</feature>
<protein>
    <submittedName>
        <fullName evidence="2">Uncharacterized protein</fullName>
    </submittedName>
</protein>
<comment type="caution">
    <text evidence="2">The sequence shown here is derived from an EMBL/GenBank/DDBJ whole genome shotgun (WGS) entry which is preliminary data.</text>
</comment>
<keyword evidence="1" id="KW-0812">Transmembrane</keyword>
<organism evidence="2 3">
    <name type="scientific">Virgisporangium aurantiacum</name>
    <dbReference type="NCBI Taxonomy" id="175570"/>
    <lineage>
        <taxon>Bacteria</taxon>
        <taxon>Bacillati</taxon>
        <taxon>Actinomycetota</taxon>
        <taxon>Actinomycetes</taxon>
        <taxon>Micromonosporales</taxon>
        <taxon>Micromonosporaceae</taxon>
        <taxon>Virgisporangium</taxon>
    </lineage>
</organism>
<sequence>MVDTNGDPVERDTARRPLKPHYRRAVATRPVFRPVSVWVLSVVLLLISLVNLLAGLAAFLDAVDHGDEDAVPLSLGRAAVGAALLVCTIGIFVGARWGRVGAASLCALNFVATLISAMNGTIGGFAVILALSVNLVLGFWVVSPRVDAWTGGTGSGADRRVG</sequence>
<evidence type="ECO:0000313" key="2">
    <source>
        <dbReference type="EMBL" id="GIJ54376.1"/>
    </source>
</evidence>
<accession>A0A8J3YZ35</accession>
<proteinExistence type="predicted"/>
<reference evidence="2" key="1">
    <citation type="submission" date="2021-01" db="EMBL/GenBank/DDBJ databases">
        <title>Whole genome shotgun sequence of Virgisporangium aurantiacum NBRC 16421.</title>
        <authorList>
            <person name="Komaki H."/>
            <person name="Tamura T."/>
        </authorList>
    </citation>
    <scope>NUCLEOTIDE SEQUENCE</scope>
    <source>
        <strain evidence="2">NBRC 16421</strain>
    </source>
</reference>
<evidence type="ECO:0000313" key="3">
    <source>
        <dbReference type="Proteomes" id="UP000612585"/>
    </source>
</evidence>
<evidence type="ECO:0000256" key="1">
    <source>
        <dbReference type="SAM" id="Phobius"/>
    </source>
</evidence>
<keyword evidence="1" id="KW-0472">Membrane</keyword>
<dbReference type="RefSeq" id="WP_203989334.1">
    <property type="nucleotide sequence ID" value="NZ_BOPG01000012.1"/>
</dbReference>
<keyword evidence="1" id="KW-1133">Transmembrane helix</keyword>
<feature type="transmembrane region" description="Helical" evidence="1">
    <location>
        <begin position="100"/>
        <end position="118"/>
    </location>
</feature>
<dbReference type="AlphaFoldDB" id="A0A8J3YZ35"/>
<dbReference type="EMBL" id="BOPG01000012">
    <property type="protein sequence ID" value="GIJ54376.1"/>
    <property type="molecule type" value="Genomic_DNA"/>
</dbReference>
<gene>
    <name evidence="2" type="ORF">Vau01_018920</name>
</gene>